<organism evidence="16 17">
    <name type="scientific">Sporolactobacillus nakayamae</name>
    <dbReference type="NCBI Taxonomy" id="269670"/>
    <lineage>
        <taxon>Bacteria</taxon>
        <taxon>Bacillati</taxon>
        <taxon>Bacillota</taxon>
        <taxon>Bacilli</taxon>
        <taxon>Bacillales</taxon>
        <taxon>Sporolactobacillaceae</taxon>
        <taxon>Sporolactobacillus</taxon>
    </lineage>
</organism>
<dbReference type="InterPro" id="IPR050510">
    <property type="entry name" value="Cation_transp_ATPase_P-type"/>
</dbReference>
<dbReference type="GO" id="GO:0016887">
    <property type="term" value="F:ATP hydrolysis activity"/>
    <property type="evidence" value="ECO:0007669"/>
    <property type="project" value="InterPro"/>
</dbReference>
<dbReference type="PANTHER" id="PTHR43294">
    <property type="entry name" value="SODIUM/POTASSIUM-TRANSPORTING ATPASE SUBUNIT ALPHA"/>
    <property type="match status" value="1"/>
</dbReference>
<sequence>MRLYTSVQSTEALNRDYQRMSALTPKESLIYLNTNESGLSSEKAADLLKQYGENSIKSKQSFHPARRFIRQLINLLAIMLWIASALAILSGTPMLAYVIWAIILINAVFSFLQEKKADTALQALSRMMPNQVKVYRDHVLTVLPADQLVPGDIVTIAAGDRVPADVRLINAEGLFVDNSMLTGESLPVDREAAPDLLEGKSFACSHNLLFAGTTVTDGRATAVVYATGNQTQIGSISMTTANITRRKSTLDVQIHKITRALSLIAIAIGVLAFLTSVLVSGFSVNAALVFAIGIIVANIPEGLMPTVSLSLALSVERMAKKQALVRKQSAVETLSSTTVICTDKTGTLTQNKIFAKKIWVPGALYEVSGYGYGKEGTVSGGTEETKTTLERLFTAASICSETTLNTDVRHPSTWNVIGSPTEAAILIASEKSGFPVMNAIESFKRIKIVPFTSNLKMMTVYAQNEVDHLFEKGHIFQFTKGDPLRVLAHCGFSIKEGKVCGLSNMDRTQIRGVNDEMANNGFRVLAVAYADRTEEQLDMESISNDWILLGLVIMHDPPKIGVSDAIADCYKAGIKVTIVTGDYALTAAAIARQIGIVKDGYVAITGNELEKMSQKELAKKIDTNLPVIFARTTPKDKLKIVDTYQSLGHVVASTGDGLNDVLALRKADIGISMGENGSDAAIESSDVVLLDDNFATIVEAIKEGRAIYENIRKFITYILASNVPEVLPFLIMAIFHVPLALNVLLVLAIDLGTDLIPAISLGKELPDQDVLHASPRKPNDNILNKSVLLRSYLFLGFAEAFMLFFMFFHSWNQFGYSFADIQGLTASLTAGSTDAQVSYVYQYAVTMAFGAVIFSQIGNLLECRSPSQSMFTLLRKSNHLIFWGILFEVALFLLIAYLPFMQLVFGTAAPSLNHLYLLLICPIFLIVVEESRKWVVRKVHSSAHHTIEKQRTA</sequence>
<dbReference type="GO" id="GO:0006811">
    <property type="term" value="P:monoatomic ion transport"/>
    <property type="evidence" value="ECO:0007669"/>
    <property type="project" value="UniProtKB-KW"/>
</dbReference>
<evidence type="ECO:0000256" key="13">
    <source>
        <dbReference type="ARBA" id="ARBA00023136"/>
    </source>
</evidence>
<comment type="similarity">
    <text evidence="2">Belongs to the cation transport ATPase (P-type) (TC 3.A.3) family. Type IIA subfamily.</text>
</comment>
<dbReference type="Gene3D" id="3.40.50.1000">
    <property type="entry name" value="HAD superfamily/HAD-like"/>
    <property type="match status" value="1"/>
</dbReference>
<dbReference type="Pfam" id="PF13246">
    <property type="entry name" value="Cation_ATPase"/>
    <property type="match status" value="1"/>
</dbReference>
<dbReference type="SUPFAM" id="SSF81653">
    <property type="entry name" value="Calcium ATPase, transduction domain A"/>
    <property type="match status" value="1"/>
</dbReference>
<feature type="transmembrane region" description="Helical" evidence="14">
    <location>
        <begin position="787"/>
        <end position="808"/>
    </location>
</feature>
<dbReference type="InterPro" id="IPR008250">
    <property type="entry name" value="ATPase_P-typ_transduc_dom_A_sf"/>
</dbReference>
<dbReference type="PRINTS" id="PR00121">
    <property type="entry name" value="NAKATPASE"/>
</dbReference>
<evidence type="ECO:0000256" key="10">
    <source>
        <dbReference type="ARBA" id="ARBA00022967"/>
    </source>
</evidence>
<feature type="transmembrane region" description="Helical" evidence="14">
    <location>
        <begin position="68"/>
        <end position="88"/>
    </location>
</feature>
<evidence type="ECO:0000256" key="6">
    <source>
        <dbReference type="ARBA" id="ARBA00022692"/>
    </source>
</evidence>
<dbReference type="AlphaFoldDB" id="A0A1I2MYW7"/>
<keyword evidence="6 14" id="KW-0812">Transmembrane</keyword>
<dbReference type="SUPFAM" id="SSF81665">
    <property type="entry name" value="Calcium ATPase, transmembrane domain M"/>
    <property type="match status" value="1"/>
</dbReference>
<dbReference type="PANTHER" id="PTHR43294:SF21">
    <property type="entry name" value="CATION TRANSPORTING ATPASE"/>
    <property type="match status" value="1"/>
</dbReference>
<dbReference type="PRINTS" id="PR00119">
    <property type="entry name" value="CATATPASE"/>
</dbReference>
<dbReference type="Pfam" id="PF00689">
    <property type="entry name" value="Cation_ATPase_C"/>
    <property type="match status" value="1"/>
</dbReference>
<keyword evidence="8" id="KW-0067">ATP-binding</keyword>
<dbReference type="GO" id="GO:0005524">
    <property type="term" value="F:ATP binding"/>
    <property type="evidence" value="ECO:0007669"/>
    <property type="project" value="UniProtKB-KW"/>
</dbReference>
<keyword evidence="4" id="KW-1003">Cell membrane</keyword>
<comment type="subcellular location">
    <subcellularLocation>
        <location evidence="1">Cell membrane</location>
        <topology evidence="1">Multi-pass membrane protein</topology>
    </subcellularLocation>
</comment>
<evidence type="ECO:0000256" key="12">
    <source>
        <dbReference type="ARBA" id="ARBA00023065"/>
    </source>
</evidence>
<evidence type="ECO:0000256" key="11">
    <source>
        <dbReference type="ARBA" id="ARBA00022989"/>
    </source>
</evidence>
<dbReference type="InterPro" id="IPR023298">
    <property type="entry name" value="ATPase_P-typ_TM_dom_sf"/>
</dbReference>
<reference evidence="17" key="1">
    <citation type="submission" date="2016-10" db="EMBL/GenBank/DDBJ databases">
        <authorList>
            <person name="Varghese N."/>
            <person name="Submissions S."/>
        </authorList>
    </citation>
    <scope>NUCLEOTIDE SEQUENCE [LARGE SCALE GENOMIC DNA]</scope>
    <source>
        <strain evidence="17">ATCC 700379</strain>
    </source>
</reference>
<accession>A0A1I2MYW7</accession>
<evidence type="ECO:0000259" key="15">
    <source>
        <dbReference type="SMART" id="SM00831"/>
    </source>
</evidence>
<dbReference type="Gene3D" id="3.40.1110.10">
    <property type="entry name" value="Calcium-transporting ATPase, cytoplasmic domain N"/>
    <property type="match status" value="1"/>
</dbReference>
<dbReference type="Proteomes" id="UP000198752">
    <property type="component" value="Unassembled WGS sequence"/>
</dbReference>
<dbReference type="Pfam" id="PF00122">
    <property type="entry name" value="E1-E2_ATPase"/>
    <property type="match status" value="1"/>
</dbReference>
<keyword evidence="13 14" id="KW-0472">Membrane</keyword>
<dbReference type="RefSeq" id="WP_093669133.1">
    <property type="nucleotide sequence ID" value="NZ_FOOY01000003.1"/>
</dbReference>
<dbReference type="EMBL" id="FOOY01000003">
    <property type="protein sequence ID" value="SFF96692.1"/>
    <property type="molecule type" value="Genomic_DNA"/>
</dbReference>
<dbReference type="NCBIfam" id="TIGR01494">
    <property type="entry name" value="ATPase_P-type"/>
    <property type="match status" value="2"/>
</dbReference>
<feature type="transmembrane region" description="Helical" evidence="14">
    <location>
        <begin position="94"/>
        <end position="112"/>
    </location>
</feature>
<dbReference type="SMART" id="SM00831">
    <property type="entry name" value="Cation_ATPase_N"/>
    <property type="match status" value="1"/>
</dbReference>
<dbReference type="InterPro" id="IPR023214">
    <property type="entry name" value="HAD_sf"/>
</dbReference>
<evidence type="ECO:0000313" key="16">
    <source>
        <dbReference type="EMBL" id="SFF96692.1"/>
    </source>
</evidence>
<evidence type="ECO:0000256" key="1">
    <source>
        <dbReference type="ARBA" id="ARBA00004651"/>
    </source>
</evidence>
<name>A0A1I2MYW7_9BACL</name>
<keyword evidence="3" id="KW-0813">Transport</keyword>
<feature type="transmembrane region" description="Helical" evidence="14">
    <location>
        <begin position="260"/>
        <end position="282"/>
    </location>
</feature>
<evidence type="ECO:0000256" key="8">
    <source>
        <dbReference type="ARBA" id="ARBA00022840"/>
    </source>
</evidence>
<dbReference type="Pfam" id="PF00690">
    <property type="entry name" value="Cation_ATPase_N"/>
    <property type="match status" value="1"/>
</dbReference>
<feature type="transmembrane region" description="Helical" evidence="14">
    <location>
        <begin position="840"/>
        <end position="860"/>
    </location>
</feature>
<dbReference type="InterPro" id="IPR023299">
    <property type="entry name" value="ATPase_P-typ_cyto_dom_N"/>
</dbReference>
<proteinExistence type="inferred from homology"/>
<dbReference type="InterPro" id="IPR044492">
    <property type="entry name" value="P_typ_ATPase_HD_dom"/>
</dbReference>
<gene>
    <name evidence="16" type="ORF">SAMN02982927_00179</name>
</gene>
<dbReference type="InterPro" id="IPR036412">
    <property type="entry name" value="HAD-like_sf"/>
</dbReference>
<dbReference type="InterPro" id="IPR006068">
    <property type="entry name" value="ATPase_P-typ_cation-transptr_C"/>
</dbReference>
<protein>
    <submittedName>
        <fullName evidence="16">ATPase, P-type (Transporting), HAD superfamily, subfamily IC</fullName>
    </submittedName>
</protein>
<keyword evidence="7" id="KW-0547">Nucleotide-binding</keyword>
<feature type="domain" description="Cation-transporting P-type ATPase N-terminal" evidence="15">
    <location>
        <begin position="19"/>
        <end position="92"/>
    </location>
</feature>
<evidence type="ECO:0000256" key="7">
    <source>
        <dbReference type="ARBA" id="ARBA00022741"/>
    </source>
</evidence>
<evidence type="ECO:0000256" key="9">
    <source>
        <dbReference type="ARBA" id="ARBA00022842"/>
    </source>
</evidence>
<dbReference type="OrthoDB" id="9813266at2"/>
<evidence type="ECO:0000256" key="2">
    <source>
        <dbReference type="ARBA" id="ARBA00005675"/>
    </source>
</evidence>
<evidence type="ECO:0000256" key="14">
    <source>
        <dbReference type="SAM" id="Phobius"/>
    </source>
</evidence>
<keyword evidence="11 14" id="KW-1133">Transmembrane helix</keyword>
<dbReference type="InterPro" id="IPR004014">
    <property type="entry name" value="ATPase_P-typ_cation-transptr_N"/>
</dbReference>
<feature type="transmembrane region" description="Helical" evidence="14">
    <location>
        <begin position="912"/>
        <end position="928"/>
    </location>
</feature>
<keyword evidence="9" id="KW-0460">Magnesium</keyword>
<dbReference type="FunFam" id="2.70.150.10:FF:000160">
    <property type="entry name" value="Sarcoplasmic/endoplasmic reticulum calcium ATPase 1"/>
    <property type="match status" value="1"/>
</dbReference>
<keyword evidence="5" id="KW-0597">Phosphoprotein</keyword>
<keyword evidence="12" id="KW-0406">Ion transport</keyword>
<keyword evidence="17" id="KW-1185">Reference proteome</keyword>
<dbReference type="SFLD" id="SFLDG00002">
    <property type="entry name" value="C1.7:_P-type_atpase_like"/>
    <property type="match status" value="1"/>
</dbReference>
<dbReference type="SFLD" id="SFLDF00027">
    <property type="entry name" value="p-type_atpase"/>
    <property type="match status" value="1"/>
</dbReference>
<evidence type="ECO:0000313" key="17">
    <source>
        <dbReference type="Proteomes" id="UP000198752"/>
    </source>
</evidence>
<dbReference type="InterPro" id="IPR001757">
    <property type="entry name" value="P_typ_ATPase"/>
</dbReference>
<evidence type="ECO:0000256" key="4">
    <source>
        <dbReference type="ARBA" id="ARBA00022475"/>
    </source>
</evidence>
<dbReference type="PROSITE" id="PS00154">
    <property type="entry name" value="ATPASE_E1_E2"/>
    <property type="match status" value="1"/>
</dbReference>
<dbReference type="SUPFAM" id="SSF81660">
    <property type="entry name" value="Metal cation-transporting ATPase, ATP-binding domain N"/>
    <property type="match status" value="1"/>
</dbReference>
<dbReference type="Gene3D" id="2.70.150.10">
    <property type="entry name" value="Calcium-transporting ATPase, cytoplasmic transduction domain A"/>
    <property type="match status" value="1"/>
</dbReference>
<dbReference type="SUPFAM" id="SSF56784">
    <property type="entry name" value="HAD-like"/>
    <property type="match status" value="1"/>
</dbReference>
<keyword evidence="10" id="KW-1278">Translocase</keyword>
<dbReference type="Gene3D" id="1.20.1110.10">
    <property type="entry name" value="Calcium-transporting ATPase, transmembrane domain"/>
    <property type="match status" value="1"/>
</dbReference>
<dbReference type="SFLD" id="SFLDS00003">
    <property type="entry name" value="Haloacid_Dehalogenase"/>
    <property type="match status" value="1"/>
</dbReference>
<dbReference type="InterPro" id="IPR018303">
    <property type="entry name" value="ATPase_P-typ_P_site"/>
</dbReference>
<evidence type="ECO:0000256" key="5">
    <source>
        <dbReference type="ARBA" id="ARBA00022553"/>
    </source>
</evidence>
<feature type="transmembrane region" description="Helical" evidence="14">
    <location>
        <begin position="880"/>
        <end position="900"/>
    </location>
</feature>
<dbReference type="STRING" id="269670.SAMN02982927_00179"/>
<dbReference type="InterPro" id="IPR059000">
    <property type="entry name" value="ATPase_P-type_domA"/>
</dbReference>
<evidence type="ECO:0000256" key="3">
    <source>
        <dbReference type="ARBA" id="ARBA00022448"/>
    </source>
</evidence>
<dbReference type="GO" id="GO:0005886">
    <property type="term" value="C:plasma membrane"/>
    <property type="evidence" value="ECO:0007669"/>
    <property type="project" value="UniProtKB-SubCell"/>
</dbReference>